<dbReference type="HOGENOM" id="CLU_914380_0_0_10"/>
<dbReference type="OrthoDB" id="9799367at2"/>
<dbReference type="CDD" id="cd14797">
    <property type="entry name" value="DUF302"/>
    <property type="match status" value="2"/>
</dbReference>
<dbReference type="PANTHER" id="PTHR38342">
    <property type="entry name" value="SLR5037 PROTEIN"/>
    <property type="match status" value="1"/>
</dbReference>
<evidence type="ECO:0000256" key="1">
    <source>
        <dbReference type="SAM" id="Coils"/>
    </source>
</evidence>
<feature type="domain" description="DUF302" evidence="2">
    <location>
        <begin position="90"/>
        <end position="150"/>
    </location>
</feature>
<dbReference type="Gene3D" id="3.30.310.70">
    <property type="entry name" value="TT1751-like domain"/>
    <property type="match status" value="2"/>
</dbReference>
<dbReference type="SUPFAM" id="SSF103247">
    <property type="entry name" value="TT1751-like"/>
    <property type="match status" value="2"/>
</dbReference>
<keyword evidence="1" id="KW-0175">Coiled coil</keyword>
<gene>
    <name evidence="3" type="ordered locus">Fleli_3715</name>
</gene>
<dbReference type="Proteomes" id="UP000006054">
    <property type="component" value="Chromosome"/>
</dbReference>
<dbReference type="AlphaFoldDB" id="I4APZ2"/>
<proteinExistence type="predicted"/>
<dbReference type="STRING" id="880071.Fleli_3715"/>
<sequence precursor="true">MKTIFNYFIPLCASSVLLFSSCNDNQSKKTDSDISTSLENIDTTTINIDEVKTMTMPFVQKNHSKSVNEIYTSIKSAIEGNPNLKIIAEINHSENAKGIETEISESRLIIFGNPKVGTQLMQQNQAVAIDLPMKMLVYDDNGTTKVIYNNASILMNRYEIILPELEEKINGLLNKISQSEIEETQLQDLKLESILSDLQTKESSLSVDKTSENLEKLLTEKEFKLFAKIEHDKAAKNADLELRATRLFIFGKPQVGSQLMKLNSTIGLDLPMKILIWEDDNGKTQVSYFKGSFLANRHSIENEELINKIDGVLEMISNGILK</sequence>
<reference evidence="4" key="1">
    <citation type="submission" date="2012-06" db="EMBL/GenBank/DDBJ databases">
        <title>The complete genome of Flexibacter litoralis DSM 6794.</title>
        <authorList>
            <person name="Lucas S."/>
            <person name="Copeland A."/>
            <person name="Lapidus A."/>
            <person name="Glavina del Rio T."/>
            <person name="Dalin E."/>
            <person name="Tice H."/>
            <person name="Bruce D."/>
            <person name="Goodwin L."/>
            <person name="Pitluck S."/>
            <person name="Peters L."/>
            <person name="Ovchinnikova G."/>
            <person name="Lu M."/>
            <person name="Kyrpides N."/>
            <person name="Mavromatis K."/>
            <person name="Ivanova N."/>
            <person name="Brettin T."/>
            <person name="Detter J.C."/>
            <person name="Han C."/>
            <person name="Larimer F."/>
            <person name="Land M."/>
            <person name="Hauser L."/>
            <person name="Markowitz V."/>
            <person name="Cheng J.-F."/>
            <person name="Hugenholtz P."/>
            <person name="Woyke T."/>
            <person name="Wu D."/>
            <person name="Spring S."/>
            <person name="Lang E."/>
            <person name="Kopitz M."/>
            <person name="Brambilla E."/>
            <person name="Klenk H.-P."/>
            <person name="Eisen J.A."/>
        </authorList>
    </citation>
    <scope>NUCLEOTIDE SEQUENCE [LARGE SCALE GENOMIC DNA]</scope>
    <source>
        <strain evidence="4">ATCC 23117 / DSM 6794 / NBRC 15988 / NCIMB 1366 / Sio-4</strain>
    </source>
</reference>
<dbReference type="PANTHER" id="PTHR38342:SF2">
    <property type="entry name" value="INNER MEMBRANE OR EXPORTED"/>
    <property type="match status" value="1"/>
</dbReference>
<dbReference type="InterPro" id="IPR035923">
    <property type="entry name" value="TT1751-like_sf"/>
</dbReference>
<evidence type="ECO:0000313" key="3">
    <source>
        <dbReference type="EMBL" id="AFM06027.1"/>
    </source>
</evidence>
<dbReference type="KEGG" id="fli:Fleli_3715"/>
<dbReference type="PROSITE" id="PS51257">
    <property type="entry name" value="PROKAR_LIPOPROTEIN"/>
    <property type="match status" value="1"/>
</dbReference>
<dbReference type="RefSeq" id="WP_014799451.1">
    <property type="nucleotide sequence ID" value="NC_018018.1"/>
</dbReference>
<evidence type="ECO:0000313" key="4">
    <source>
        <dbReference type="Proteomes" id="UP000006054"/>
    </source>
</evidence>
<organism evidence="3 4">
    <name type="scientific">Bernardetia litoralis (strain ATCC 23117 / DSM 6794 / NBRC 15988 / NCIMB 1366 / Fx l1 / Sio-4)</name>
    <name type="common">Flexibacter litoralis</name>
    <dbReference type="NCBI Taxonomy" id="880071"/>
    <lineage>
        <taxon>Bacteria</taxon>
        <taxon>Pseudomonadati</taxon>
        <taxon>Bacteroidota</taxon>
        <taxon>Cytophagia</taxon>
        <taxon>Cytophagales</taxon>
        <taxon>Bernardetiaceae</taxon>
        <taxon>Bernardetia</taxon>
    </lineage>
</organism>
<accession>I4APZ2</accession>
<keyword evidence="4" id="KW-1185">Reference proteome</keyword>
<dbReference type="eggNOG" id="COG3439">
    <property type="taxonomic scope" value="Bacteria"/>
</dbReference>
<dbReference type="EMBL" id="CP003345">
    <property type="protein sequence ID" value="AFM06027.1"/>
    <property type="molecule type" value="Genomic_DNA"/>
</dbReference>
<dbReference type="InterPro" id="IPR005180">
    <property type="entry name" value="DUF302"/>
</dbReference>
<dbReference type="Pfam" id="PF03625">
    <property type="entry name" value="DUF302"/>
    <property type="match status" value="2"/>
</dbReference>
<evidence type="ECO:0000259" key="2">
    <source>
        <dbReference type="Pfam" id="PF03625"/>
    </source>
</evidence>
<feature type="domain" description="DUF302" evidence="2">
    <location>
        <begin position="229"/>
        <end position="289"/>
    </location>
</feature>
<protein>
    <recommendedName>
        <fullName evidence="2">DUF302 domain-containing protein</fullName>
    </recommendedName>
</protein>
<name>I4APZ2_BERLS</name>
<feature type="coiled-coil region" evidence="1">
    <location>
        <begin position="155"/>
        <end position="182"/>
    </location>
</feature>